<dbReference type="InterPro" id="IPR021109">
    <property type="entry name" value="Peptidase_aspartic_dom_sf"/>
</dbReference>
<dbReference type="EMBL" id="UYJE01007171">
    <property type="protein sequence ID" value="VDI52456.1"/>
    <property type="molecule type" value="Genomic_DNA"/>
</dbReference>
<dbReference type="Pfam" id="PF05585">
    <property type="entry name" value="DUF1758"/>
    <property type="match status" value="1"/>
</dbReference>
<gene>
    <name evidence="2" type="ORF">MGAL_10B012259</name>
</gene>
<reference evidence="2" key="1">
    <citation type="submission" date="2018-11" db="EMBL/GenBank/DDBJ databases">
        <authorList>
            <person name="Alioto T."/>
            <person name="Alioto T."/>
        </authorList>
    </citation>
    <scope>NUCLEOTIDE SEQUENCE</scope>
</reference>
<accession>A0A8B6FRA1</accession>
<keyword evidence="3" id="KW-1185">Reference proteome</keyword>
<comment type="caution">
    <text evidence="2">The sequence shown here is derived from an EMBL/GenBank/DDBJ whole genome shotgun (WGS) entry which is preliminary data.</text>
</comment>
<dbReference type="Proteomes" id="UP000596742">
    <property type="component" value="Unassembled WGS sequence"/>
</dbReference>
<proteinExistence type="predicted"/>
<dbReference type="OrthoDB" id="6145496at2759"/>
<protein>
    <recommendedName>
        <fullName evidence="1">DUF1758 domain-containing protein</fullName>
    </recommendedName>
</protein>
<feature type="domain" description="DUF1758" evidence="1">
    <location>
        <begin position="24"/>
        <end position="129"/>
    </location>
</feature>
<name>A0A8B6FRA1_MYTGA</name>
<dbReference type="AlphaFoldDB" id="A0A8B6FRA1"/>
<dbReference type="Gene3D" id="2.40.70.10">
    <property type="entry name" value="Acid Proteases"/>
    <property type="match status" value="1"/>
</dbReference>
<dbReference type="InterPro" id="IPR008737">
    <property type="entry name" value="DUF1758"/>
</dbReference>
<organism evidence="2 3">
    <name type="scientific">Mytilus galloprovincialis</name>
    <name type="common">Mediterranean mussel</name>
    <dbReference type="NCBI Taxonomy" id="29158"/>
    <lineage>
        <taxon>Eukaryota</taxon>
        <taxon>Metazoa</taxon>
        <taxon>Spiralia</taxon>
        <taxon>Lophotrochozoa</taxon>
        <taxon>Mollusca</taxon>
        <taxon>Bivalvia</taxon>
        <taxon>Autobranchia</taxon>
        <taxon>Pteriomorphia</taxon>
        <taxon>Mytilida</taxon>
        <taxon>Mytiloidea</taxon>
        <taxon>Mytilidae</taxon>
        <taxon>Mytilinae</taxon>
        <taxon>Mytilus</taxon>
    </lineage>
</organism>
<evidence type="ECO:0000259" key="1">
    <source>
        <dbReference type="Pfam" id="PF05585"/>
    </source>
</evidence>
<evidence type="ECO:0000313" key="3">
    <source>
        <dbReference type="Proteomes" id="UP000596742"/>
    </source>
</evidence>
<sequence length="235" mass="26355">MLYTSASQETSTVLLKTAVAQVMSVNNTAETNILFDEGAQRSFITADLATKLNVQKEGSENLNIVSFGNKTSCIRNLDKTTVQLKANNGEIIPIKVLIVITIASPLQSQSRKITQGLHYLHGSSLAHPVTDAESFELTLLIAADFYWNIVQDKVNALEMVRLLETCDLEKFWKLESLGIDEKEVDTQLIDVMETFAESSITKQNGKYVSKLPWKENCPEFLPTNKEIRPKEEQKM</sequence>
<evidence type="ECO:0000313" key="2">
    <source>
        <dbReference type="EMBL" id="VDI52456.1"/>
    </source>
</evidence>